<feature type="non-terminal residue" evidence="1">
    <location>
        <position position="100"/>
    </location>
</feature>
<proteinExistence type="predicted"/>
<dbReference type="Proteomes" id="UP000479000">
    <property type="component" value="Unassembled WGS sequence"/>
</dbReference>
<dbReference type="EMBL" id="CADCXU010033563">
    <property type="protein sequence ID" value="CAB0018939.1"/>
    <property type="molecule type" value="Genomic_DNA"/>
</dbReference>
<protein>
    <submittedName>
        <fullName evidence="1">Uncharacterized protein</fullName>
    </submittedName>
</protein>
<evidence type="ECO:0000313" key="2">
    <source>
        <dbReference type="Proteomes" id="UP000479000"/>
    </source>
</evidence>
<sequence>MFYIQSIASAAAEKQLYFRYYRNIDYSVNYEETLFDRNLSRGWLEPAPKFSVYLKVAGSLAVQVLTRQRVSWGITTVTGQSQPDEPLIFVIIVFTEESSK</sequence>
<keyword evidence="2" id="KW-1185">Reference proteome</keyword>
<name>A0A6H5HLB0_9HEMI</name>
<dbReference type="AlphaFoldDB" id="A0A6H5HLB0"/>
<evidence type="ECO:0000313" key="1">
    <source>
        <dbReference type="EMBL" id="CAB0018939.1"/>
    </source>
</evidence>
<reference evidence="1 2" key="1">
    <citation type="submission" date="2020-02" db="EMBL/GenBank/DDBJ databases">
        <authorList>
            <person name="Ferguson B K."/>
        </authorList>
    </citation>
    <scope>NUCLEOTIDE SEQUENCE [LARGE SCALE GENOMIC DNA]</scope>
</reference>
<organism evidence="1 2">
    <name type="scientific">Nesidiocoris tenuis</name>
    <dbReference type="NCBI Taxonomy" id="355587"/>
    <lineage>
        <taxon>Eukaryota</taxon>
        <taxon>Metazoa</taxon>
        <taxon>Ecdysozoa</taxon>
        <taxon>Arthropoda</taxon>
        <taxon>Hexapoda</taxon>
        <taxon>Insecta</taxon>
        <taxon>Pterygota</taxon>
        <taxon>Neoptera</taxon>
        <taxon>Paraneoptera</taxon>
        <taxon>Hemiptera</taxon>
        <taxon>Heteroptera</taxon>
        <taxon>Panheteroptera</taxon>
        <taxon>Cimicomorpha</taxon>
        <taxon>Miridae</taxon>
        <taxon>Dicyphina</taxon>
        <taxon>Nesidiocoris</taxon>
    </lineage>
</organism>
<accession>A0A6H5HLB0</accession>
<gene>
    <name evidence="1" type="ORF">NTEN_LOCUS22651</name>
</gene>